<dbReference type="Proteomes" id="UP000199800">
    <property type="component" value="Unassembled WGS sequence"/>
</dbReference>
<organism evidence="1 2">
    <name type="scientific">[Clostridium] polysaccharolyticum</name>
    <dbReference type="NCBI Taxonomy" id="29364"/>
    <lineage>
        <taxon>Bacteria</taxon>
        <taxon>Bacillati</taxon>
        <taxon>Bacillota</taxon>
        <taxon>Clostridia</taxon>
        <taxon>Lachnospirales</taxon>
        <taxon>Lachnospiraceae</taxon>
    </lineage>
</organism>
<dbReference type="AlphaFoldDB" id="A0A1I0DQG4"/>
<sequence>MFLLVAPGKIKLDASIESEQELERINLILDRIIHDRKVISIYLTGIEKLIQYDASLTIIDKIVKAHIGVEVYIEPEKIELSSYQALLEKCDFVNLNITSGNAKILTENELDKYNAVVRLIFYVNKNNFAVLEEKEKYFYAYRDKFSEIYVKPDFNQKLEGEQVQEFVEYMEDISIDIIEMSVDYSEDYSVVYVDESDSIRNMLHDKMISSDYYVDKNGDVFISEYVHVKCGNIISEDLVLIWDKIRMFWHMAQVKKYFKDFNSLIEWNKYSCLATNVALEEILSYEI</sequence>
<gene>
    <name evidence="1" type="ORF">SAMN04487772_1166</name>
</gene>
<reference evidence="1 2" key="1">
    <citation type="submission" date="2016-10" db="EMBL/GenBank/DDBJ databases">
        <authorList>
            <person name="de Groot N.N."/>
        </authorList>
    </citation>
    <scope>NUCLEOTIDE SEQUENCE [LARGE SCALE GENOMIC DNA]</scope>
    <source>
        <strain evidence="1 2">DSM 1801</strain>
    </source>
</reference>
<keyword evidence="2" id="KW-1185">Reference proteome</keyword>
<accession>A0A1I0DQG4</accession>
<evidence type="ECO:0000313" key="1">
    <source>
        <dbReference type="EMBL" id="SET34611.1"/>
    </source>
</evidence>
<name>A0A1I0DQG4_9FIRM</name>
<protein>
    <submittedName>
        <fullName evidence="1">Uncharacterized protein</fullName>
    </submittedName>
</protein>
<evidence type="ECO:0000313" key="2">
    <source>
        <dbReference type="Proteomes" id="UP000199800"/>
    </source>
</evidence>
<dbReference type="STRING" id="29364.SAMN04487772_1166"/>
<dbReference type="EMBL" id="FOHN01000016">
    <property type="protein sequence ID" value="SET34611.1"/>
    <property type="molecule type" value="Genomic_DNA"/>
</dbReference>
<dbReference type="RefSeq" id="WP_092478201.1">
    <property type="nucleotide sequence ID" value="NZ_FOHN01000016.1"/>
</dbReference>
<proteinExistence type="predicted"/>